<keyword evidence="3" id="KW-1185">Reference proteome</keyword>
<protein>
    <recommendedName>
        <fullName evidence="4">DUF3784 domain-containing protein</fullName>
    </recommendedName>
</protein>
<feature type="transmembrane region" description="Helical" evidence="1">
    <location>
        <begin position="77"/>
        <end position="95"/>
    </location>
</feature>
<keyword evidence="1" id="KW-1133">Transmembrane helix</keyword>
<evidence type="ECO:0000313" key="3">
    <source>
        <dbReference type="Proteomes" id="UP001501508"/>
    </source>
</evidence>
<sequence>MIYVLLFLGLIFYGISFLLTAENAGYLLSGYNTMKREDQEKFDLQGYLPFFRKFHQNLAISLVGIGLLLYFLASETVAGIFIGIYPIAAYLWFVVKARKYSERIKNNSSKWAVVIMAASLALVVGLFFLGFRKNEMTVGNSEIKIGGMYGETIKMSDVVRVGLSDELPSIKMKSNGFAVGKTRKGYFKTKTGERVMLLIDTEEKPMLLLTLKDSTRLYYASGGVSSTALKSSIERAKASAQN</sequence>
<proteinExistence type="predicted"/>
<keyword evidence="1" id="KW-0472">Membrane</keyword>
<keyword evidence="1" id="KW-0812">Transmembrane</keyword>
<evidence type="ECO:0000313" key="2">
    <source>
        <dbReference type="EMBL" id="GAA4431743.1"/>
    </source>
</evidence>
<feature type="transmembrane region" description="Helical" evidence="1">
    <location>
        <begin position="111"/>
        <end position="131"/>
    </location>
</feature>
<reference evidence="3" key="1">
    <citation type="journal article" date="2019" name="Int. J. Syst. Evol. Microbiol.">
        <title>The Global Catalogue of Microorganisms (GCM) 10K type strain sequencing project: providing services to taxonomists for standard genome sequencing and annotation.</title>
        <authorList>
            <consortium name="The Broad Institute Genomics Platform"/>
            <consortium name="The Broad Institute Genome Sequencing Center for Infectious Disease"/>
            <person name="Wu L."/>
            <person name="Ma J."/>
        </authorList>
    </citation>
    <scope>NUCLEOTIDE SEQUENCE [LARGE SCALE GENOMIC DNA]</scope>
    <source>
        <strain evidence="3">JCM 31920</strain>
    </source>
</reference>
<dbReference type="Proteomes" id="UP001501508">
    <property type="component" value="Unassembled WGS sequence"/>
</dbReference>
<dbReference type="EMBL" id="BAABEY010000001">
    <property type="protein sequence ID" value="GAA4431743.1"/>
    <property type="molecule type" value="Genomic_DNA"/>
</dbReference>
<name>A0ABP8LLK2_9BACT</name>
<feature type="transmembrane region" description="Helical" evidence="1">
    <location>
        <begin position="6"/>
        <end position="29"/>
    </location>
</feature>
<dbReference type="InterPro" id="IPR017259">
    <property type="entry name" value="UCP037672"/>
</dbReference>
<organism evidence="2 3">
    <name type="scientific">Ravibacter arvi</name>
    <dbReference type="NCBI Taxonomy" id="2051041"/>
    <lineage>
        <taxon>Bacteria</taxon>
        <taxon>Pseudomonadati</taxon>
        <taxon>Bacteroidota</taxon>
        <taxon>Cytophagia</taxon>
        <taxon>Cytophagales</taxon>
        <taxon>Spirosomataceae</taxon>
        <taxon>Ravibacter</taxon>
    </lineage>
</organism>
<evidence type="ECO:0000256" key="1">
    <source>
        <dbReference type="SAM" id="Phobius"/>
    </source>
</evidence>
<feature type="transmembrane region" description="Helical" evidence="1">
    <location>
        <begin position="50"/>
        <end position="71"/>
    </location>
</feature>
<dbReference type="Pfam" id="PF12650">
    <property type="entry name" value="DUF3784"/>
    <property type="match status" value="1"/>
</dbReference>
<comment type="caution">
    <text evidence="2">The sequence shown here is derived from an EMBL/GenBank/DDBJ whole genome shotgun (WGS) entry which is preliminary data.</text>
</comment>
<dbReference type="RefSeq" id="WP_345026223.1">
    <property type="nucleotide sequence ID" value="NZ_BAABEY010000001.1"/>
</dbReference>
<accession>A0ABP8LLK2</accession>
<gene>
    <name evidence="2" type="ORF">GCM10023091_02960</name>
</gene>
<evidence type="ECO:0008006" key="4">
    <source>
        <dbReference type="Google" id="ProtNLM"/>
    </source>
</evidence>